<evidence type="ECO:0000259" key="13">
    <source>
        <dbReference type="Pfam" id="PF26216"/>
    </source>
</evidence>
<evidence type="ECO:0000256" key="12">
    <source>
        <dbReference type="ARBA" id="ARBA00022801"/>
    </source>
</evidence>
<dbReference type="EnsemblMetazoa" id="XM_003425889">
    <property type="protein sequence ID" value="XP_003425937"/>
    <property type="gene ID" value="LOC100678972"/>
</dbReference>
<feature type="domain" description="GDPGP1-like N-terminal" evidence="14">
    <location>
        <begin position="28"/>
        <end position="184"/>
    </location>
</feature>
<evidence type="ECO:0000256" key="1">
    <source>
        <dbReference type="ARBA" id="ARBA00000063"/>
    </source>
</evidence>
<dbReference type="KEGG" id="nvi:100678972"/>
<comment type="catalytic activity">
    <reaction evidence="1">
        <text>GDP-alpha-D-glucose + phosphate = alpha-D-glucose 1-phosphate + GDP + H(+)</text>
        <dbReference type="Rhea" id="RHEA:30387"/>
        <dbReference type="ChEBI" id="CHEBI:15378"/>
        <dbReference type="ChEBI" id="CHEBI:43474"/>
        <dbReference type="ChEBI" id="CHEBI:58189"/>
        <dbReference type="ChEBI" id="CHEBI:58601"/>
        <dbReference type="ChEBI" id="CHEBI:62230"/>
        <dbReference type="EC" id="2.7.7.78"/>
    </reaction>
</comment>
<dbReference type="Pfam" id="PF26217">
    <property type="entry name" value="GDPGP1_N"/>
    <property type="match status" value="1"/>
</dbReference>
<keyword evidence="7" id="KW-0963">Cytoplasm</keyword>
<evidence type="ECO:0000256" key="10">
    <source>
        <dbReference type="ARBA" id="ARBA00022695"/>
    </source>
</evidence>
<evidence type="ECO:0000313" key="15">
    <source>
        <dbReference type="EnsemblMetazoa" id="XP_003425937"/>
    </source>
</evidence>
<evidence type="ECO:0000259" key="14">
    <source>
        <dbReference type="Pfam" id="PF26217"/>
    </source>
</evidence>
<keyword evidence="12" id="KW-0378">Hydrolase</keyword>
<evidence type="ECO:0000256" key="6">
    <source>
        <dbReference type="ARBA" id="ARBA00018857"/>
    </source>
</evidence>
<keyword evidence="16" id="KW-1185">Reference proteome</keyword>
<dbReference type="OrthoDB" id="417175at2759"/>
<dbReference type="GO" id="GO:0080048">
    <property type="term" value="F:GDP-D-glucose phosphorylase activity"/>
    <property type="evidence" value="ECO:0007669"/>
    <property type="project" value="UniProtKB-EC"/>
</dbReference>
<dbReference type="GO" id="GO:0000166">
    <property type="term" value="F:nucleotide binding"/>
    <property type="evidence" value="ECO:0007669"/>
    <property type="project" value="UniProtKB-KW"/>
</dbReference>
<dbReference type="InParanoid" id="A0A7M7LKN4"/>
<evidence type="ECO:0000256" key="7">
    <source>
        <dbReference type="ARBA" id="ARBA00022490"/>
    </source>
</evidence>
<evidence type="ECO:0000256" key="9">
    <source>
        <dbReference type="ARBA" id="ARBA00022679"/>
    </source>
</evidence>
<dbReference type="FunCoup" id="A0A7M7LKN4">
    <property type="interactions" value="475"/>
</dbReference>
<dbReference type="GO" id="GO:0006006">
    <property type="term" value="P:glucose metabolic process"/>
    <property type="evidence" value="ECO:0007669"/>
    <property type="project" value="TreeGrafter"/>
</dbReference>
<comment type="subcellular location">
    <subcellularLocation>
        <location evidence="3">Cytoplasm</location>
    </subcellularLocation>
</comment>
<keyword evidence="8" id="KW-0344">Guanine-nucleotide releasing factor</keyword>
<dbReference type="GO" id="GO:0005737">
    <property type="term" value="C:cytoplasm"/>
    <property type="evidence" value="ECO:0007669"/>
    <property type="project" value="UniProtKB-SubCell"/>
</dbReference>
<dbReference type="Proteomes" id="UP000002358">
    <property type="component" value="Chromosome 2"/>
</dbReference>
<evidence type="ECO:0000256" key="2">
    <source>
        <dbReference type="ARBA" id="ARBA00003049"/>
    </source>
</evidence>
<accession>A0A7M7LKN4</accession>
<dbReference type="InterPro" id="IPR058866">
    <property type="entry name" value="GDPGP1_N"/>
</dbReference>
<evidence type="ECO:0000256" key="11">
    <source>
        <dbReference type="ARBA" id="ARBA00022741"/>
    </source>
</evidence>
<name>A0A7M7LKN4_NASVI</name>
<sequence>MEKSSIKIFSYNEEDFHYKVKDENVDSKFDIALKEKWKRAEEDNILRYSVKAQQFKILEGKYGFYAQLNTERATMRRKPEEIQSMQQPFDPNRFNFTRISHKEILLDIGNSDGDDIVAVNVSPILWSHCLLIPQHFSCLPQQATLYSFQKAIDILLLSNSENMRVLFNSLCANASVNHLHWHLYYLNHRMILEYIPLQYFIGSIFILEDYPAKGFCIKFSSFQNITEYTLYAYKIISCLQNNQLAHNIYITRAKADANSKECDDIRTYIWARTSSYGAKNTKDFVIAACEIFGHLPIRSEEAYMRINEEYVSECLEDTTLSAFLVAKEKIKKTLEADVEKSVDASSKT</sequence>
<dbReference type="RefSeq" id="XP_003425937.1">
    <property type="nucleotide sequence ID" value="XM_003425889.3"/>
</dbReference>
<dbReference type="PANTHER" id="PTHR20884:SF8">
    <property type="entry name" value="GDP-D-GLUCOSE PHOSPHORYLASE 1"/>
    <property type="match status" value="1"/>
</dbReference>
<keyword evidence="11" id="KW-0547">Nucleotide-binding</keyword>
<evidence type="ECO:0000256" key="5">
    <source>
        <dbReference type="ARBA" id="ARBA00012507"/>
    </source>
</evidence>
<evidence type="ECO:0000256" key="4">
    <source>
        <dbReference type="ARBA" id="ARBA00006451"/>
    </source>
</evidence>
<dbReference type="PANTHER" id="PTHR20884">
    <property type="entry name" value="GDP-D-GLUCOSE PHOSPHORYLASE 1"/>
    <property type="match status" value="1"/>
</dbReference>
<comment type="similarity">
    <text evidence="4">Belongs to the GDPGP1 family.</text>
</comment>
<dbReference type="InterPro" id="IPR058865">
    <property type="entry name" value="GDPGP1_C"/>
</dbReference>
<dbReference type="EC" id="2.7.7.78" evidence="5"/>
<dbReference type="GO" id="GO:0005085">
    <property type="term" value="F:guanyl-nucleotide exchange factor activity"/>
    <property type="evidence" value="ECO:0007669"/>
    <property type="project" value="UniProtKB-KW"/>
</dbReference>
<evidence type="ECO:0000256" key="8">
    <source>
        <dbReference type="ARBA" id="ARBA00022658"/>
    </source>
</evidence>
<proteinExistence type="inferred from homology"/>
<evidence type="ECO:0000256" key="3">
    <source>
        <dbReference type="ARBA" id="ARBA00004496"/>
    </source>
</evidence>
<dbReference type="GeneID" id="100678972"/>
<feature type="domain" description="GDPGP1-like C-terminal" evidence="13">
    <location>
        <begin position="204"/>
        <end position="331"/>
    </location>
</feature>
<comment type="function">
    <text evidence="2">Specific and highly efficient GDP-D-glucose phosphorylase regulating the levels of GDP-D-glucose in cells.</text>
</comment>
<keyword evidence="10" id="KW-0548">Nucleotidyltransferase</keyword>
<dbReference type="GO" id="GO:0016787">
    <property type="term" value="F:hydrolase activity"/>
    <property type="evidence" value="ECO:0007669"/>
    <property type="project" value="UniProtKB-KW"/>
</dbReference>
<organism evidence="15 16">
    <name type="scientific">Nasonia vitripennis</name>
    <name type="common">Parasitic wasp</name>
    <dbReference type="NCBI Taxonomy" id="7425"/>
    <lineage>
        <taxon>Eukaryota</taxon>
        <taxon>Metazoa</taxon>
        <taxon>Ecdysozoa</taxon>
        <taxon>Arthropoda</taxon>
        <taxon>Hexapoda</taxon>
        <taxon>Insecta</taxon>
        <taxon>Pterygota</taxon>
        <taxon>Neoptera</taxon>
        <taxon>Endopterygota</taxon>
        <taxon>Hymenoptera</taxon>
        <taxon>Apocrita</taxon>
        <taxon>Proctotrupomorpha</taxon>
        <taxon>Chalcidoidea</taxon>
        <taxon>Pteromalidae</taxon>
        <taxon>Pteromalinae</taxon>
        <taxon>Nasonia</taxon>
    </lineage>
</organism>
<reference evidence="15" key="1">
    <citation type="submission" date="2021-01" db="UniProtKB">
        <authorList>
            <consortium name="EnsemblMetazoa"/>
        </authorList>
    </citation>
    <scope>IDENTIFICATION</scope>
</reference>
<dbReference type="AlphaFoldDB" id="A0A7M7LKN4"/>
<dbReference type="Pfam" id="PF26216">
    <property type="entry name" value="GDPGP1_C"/>
    <property type="match status" value="1"/>
</dbReference>
<dbReference type="InterPro" id="IPR026506">
    <property type="entry name" value="GDPGP"/>
</dbReference>
<evidence type="ECO:0000313" key="16">
    <source>
        <dbReference type="Proteomes" id="UP000002358"/>
    </source>
</evidence>
<keyword evidence="9" id="KW-0808">Transferase</keyword>
<protein>
    <recommendedName>
        <fullName evidence="6">GDP-D-glucose phosphorylase 1</fullName>
        <ecNumber evidence="5">2.7.7.78</ecNumber>
    </recommendedName>
</protein>